<dbReference type="RefSeq" id="WP_382340379.1">
    <property type="nucleotide sequence ID" value="NZ_JBHSAB010000001.1"/>
</dbReference>
<dbReference type="InterPro" id="IPR020579">
    <property type="entry name" value="Exonuc_VII_lsu_C"/>
</dbReference>
<keyword evidence="1 5" id="KW-0963">Cytoplasm</keyword>
<comment type="subunit">
    <text evidence="5">Heterooligomer composed of large and small subunits.</text>
</comment>
<evidence type="ECO:0000259" key="7">
    <source>
        <dbReference type="Pfam" id="PF02601"/>
    </source>
</evidence>
<evidence type="ECO:0000256" key="2">
    <source>
        <dbReference type="ARBA" id="ARBA00022722"/>
    </source>
</evidence>
<organism evidence="9 10">
    <name type="scientific">Legionella dresdenensis</name>
    <dbReference type="NCBI Taxonomy" id="450200"/>
    <lineage>
        <taxon>Bacteria</taxon>
        <taxon>Pseudomonadati</taxon>
        <taxon>Pseudomonadota</taxon>
        <taxon>Gammaproteobacteria</taxon>
        <taxon>Legionellales</taxon>
        <taxon>Legionellaceae</taxon>
        <taxon>Legionella</taxon>
    </lineage>
</organism>
<proteinExistence type="inferred from homology"/>
<keyword evidence="10" id="KW-1185">Reference proteome</keyword>
<comment type="similarity">
    <text evidence="5 6">Belongs to the XseA family.</text>
</comment>
<sequence length="445" mass="49688">MEIQSAQPNYLTVSQLNRQIRSLLEYDVGEVQVAGELSNLAKPASGHLYFTLKDDQAQIRCVFFRNHHTRETRQFDNGQQVIARGRLSLYEARGDYQLIVQELTSAGLGELYRQFELLKARLEQQGLFAQARKRPIPRLPSAIAVVTSATGAAIKDILSTLARRFPIAHVYVYPTEVQGKDAAVRIAKAINQANIDGLAEVMILARGGGSIEDLWAFNDEQLALTIANSRIPIVSGVGHETDFTIADFVADLRAATPTAAAETVTPDKIELHDCFSGLINRIQTAMASKIRHQQFILSHQLAKLTSPEHIISSHWQTLDYLERRLHQQLQAQINRNRHRLHLGNAALHAKNPIVCLHQAQARIILQQQQLVQAIRHHYETASHHFQKQLAKLHTVSPLATLQRGYSIATHNDSVLFAADQVELSDTIDLRLAKGRLSCKIIGKGV</sequence>
<accession>A0ABV8CC16</accession>
<dbReference type="NCBIfam" id="TIGR00237">
    <property type="entry name" value="xseA"/>
    <property type="match status" value="1"/>
</dbReference>
<gene>
    <name evidence="5 9" type="primary">xseA</name>
    <name evidence="9" type="ORF">ACFORL_01435</name>
</gene>
<keyword evidence="4 5" id="KW-0269">Exonuclease</keyword>
<dbReference type="Proteomes" id="UP001595758">
    <property type="component" value="Unassembled WGS sequence"/>
</dbReference>
<dbReference type="InterPro" id="IPR025824">
    <property type="entry name" value="OB-fold_nuc-bd_dom"/>
</dbReference>
<dbReference type="PANTHER" id="PTHR30008">
    <property type="entry name" value="EXODEOXYRIBONUCLEASE 7 LARGE SUBUNIT"/>
    <property type="match status" value="1"/>
</dbReference>
<name>A0ABV8CC16_9GAMM</name>
<evidence type="ECO:0000256" key="3">
    <source>
        <dbReference type="ARBA" id="ARBA00022801"/>
    </source>
</evidence>
<keyword evidence="3 5" id="KW-0378">Hydrolase</keyword>
<keyword evidence="2 5" id="KW-0540">Nuclease</keyword>
<evidence type="ECO:0000313" key="10">
    <source>
        <dbReference type="Proteomes" id="UP001595758"/>
    </source>
</evidence>
<dbReference type="EC" id="3.1.11.6" evidence="5"/>
<dbReference type="CDD" id="cd04489">
    <property type="entry name" value="ExoVII_LU_OBF"/>
    <property type="match status" value="1"/>
</dbReference>
<dbReference type="PANTHER" id="PTHR30008:SF0">
    <property type="entry name" value="EXODEOXYRIBONUCLEASE 7 LARGE SUBUNIT"/>
    <property type="match status" value="1"/>
</dbReference>
<comment type="subcellular location">
    <subcellularLocation>
        <location evidence="5 6">Cytoplasm</location>
    </subcellularLocation>
</comment>
<comment type="function">
    <text evidence="5">Bidirectionally degrades single-stranded DNA into large acid-insoluble oligonucleotides, which are then degraded further into small acid-soluble oligonucleotides.</text>
</comment>
<dbReference type="InterPro" id="IPR003753">
    <property type="entry name" value="Exonuc_VII_L"/>
</dbReference>
<dbReference type="HAMAP" id="MF_00378">
    <property type="entry name" value="Exonuc_7_L"/>
    <property type="match status" value="1"/>
</dbReference>
<feature type="domain" description="OB-fold nucleic acid binding" evidence="8">
    <location>
        <begin position="11"/>
        <end position="103"/>
    </location>
</feature>
<dbReference type="EMBL" id="JBHSAB010000001">
    <property type="protein sequence ID" value="MFC3907742.1"/>
    <property type="molecule type" value="Genomic_DNA"/>
</dbReference>
<evidence type="ECO:0000256" key="1">
    <source>
        <dbReference type="ARBA" id="ARBA00022490"/>
    </source>
</evidence>
<evidence type="ECO:0000259" key="8">
    <source>
        <dbReference type="Pfam" id="PF13742"/>
    </source>
</evidence>
<protein>
    <recommendedName>
        <fullName evidence="5">Exodeoxyribonuclease 7 large subunit</fullName>
        <ecNumber evidence="5">3.1.11.6</ecNumber>
    </recommendedName>
    <alternativeName>
        <fullName evidence="5">Exodeoxyribonuclease VII large subunit</fullName>
        <shortName evidence="5">Exonuclease VII large subunit</shortName>
    </alternativeName>
</protein>
<evidence type="ECO:0000256" key="5">
    <source>
        <dbReference type="HAMAP-Rule" id="MF_00378"/>
    </source>
</evidence>
<evidence type="ECO:0000256" key="4">
    <source>
        <dbReference type="ARBA" id="ARBA00022839"/>
    </source>
</evidence>
<comment type="caution">
    <text evidence="9">The sequence shown here is derived from an EMBL/GenBank/DDBJ whole genome shotgun (WGS) entry which is preliminary data.</text>
</comment>
<feature type="domain" description="Exonuclease VII large subunit C-terminal" evidence="7">
    <location>
        <begin position="127"/>
        <end position="439"/>
    </location>
</feature>
<dbReference type="Pfam" id="PF13742">
    <property type="entry name" value="tRNA_anti_2"/>
    <property type="match status" value="1"/>
</dbReference>
<comment type="catalytic activity">
    <reaction evidence="5 6">
        <text>Exonucleolytic cleavage in either 5'- to 3'- or 3'- to 5'-direction to yield nucleoside 5'-phosphates.</text>
        <dbReference type="EC" id="3.1.11.6"/>
    </reaction>
</comment>
<dbReference type="GO" id="GO:0008855">
    <property type="term" value="F:exodeoxyribonuclease VII activity"/>
    <property type="evidence" value="ECO:0007669"/>
    <property type="project" value="UniProtKB-EC"/>
</dbReference>
<evidence type="ECO:0000256" key="6">
    <source>
        <dbReference type="RuleBase" id="RU004355"/>
    </source>
</evidence>
<reference evidence="10" key="1">
    <citation type="journal article" date="2019" name="Int. J. Syst. Evol. Microbiol.">
        <title>The Global Catalogue of Microorganisms (GCM) 10K type strain sequencing project: providing services to taxonomists for standard genome sequencing and annotation.</title>
        <authorList>
            <consortium name="The Broad Institute Genomics Platform"/>
            <consortium name="The Broad Institute Genome Sequencing Center for Infectious Disease"/>
            <person name="Wu L."/>
            <person name="Ma J."/>
        </authorList>
    </citation>
    <scope>NUCLEOTIDE SEQUENCE [LARGE SCALE GENOMIC DNA]</scope>
    <source>
        <strain evidence="10">CCUG 59858</strain>
    </source>
</reference>
<dbReference type="Pfam" id="PF02601">
    <property type="entry name" value="Exonuc_VII_L"/>
    <property type="match status" value="1"/>
</dbReference>
<evidence type="ECO:0000313" key="9">
    <source>
        <dbReference type="EMBL" id="MFC3907742.1"/>
    </source>
</evidence>